<keyword evidence="7" id="KW-1185">Reference proteome</keyword>
<evidence type="ECO:0000313" key="8">
    <source>
        <dbReference type="Proteomes" id="UP000270190"/>
    </source>
</evidence>
<dbReference type="InterPro" id="IPR036390">
    <property type="entry name" value="WH_DNA-bd_sf"/>
</dbReference>
<dbReference type="SUPFAM" id="SSF46785">
    <property type="entry name" value="Winged helix' DNA-binding domain"/>
    <property type="match status" value="1"/>
</dbReference>
<evidence type="ECO:0000313" key="5">
    <source>
        <dbReference type="EMBL" id="ATF25730.1"/>
    </source>
</evidence>
<evidence type="ECO:0000313" key="6">
    <source>
        <dbReference type="EMBL" id="SPP28995.1"/>
    </source>
</evidence>
<dbReference type="GO" id="GO:0003700">
    <property type="term" value="F:DNA-binding transcription factor activity"/>
    <property type="evidence" value="ECO:0007669"/>
    <property type="project" value="InterPro"/>
</dbReference>
<dbReference type="InterPro" id="IPR000524">
    <property type="entry name" value="Tscrpt_reg_HTH_GntR"/>
</dbReference>
<dbReference type="InterPro" id="IPR036388">
    <property type="entry name" value="WH-like_DNA-bd_sf"/>
</dbReference>
<dbReference type="OrthoDB" id="9801546at2"/>
<reference evidence="5 7" key="1">
    <citation type="submission" date="2017-09" db="EMBL/GenBank/DDBJ databases">
        <title>Complete Genome Sequences of Two Strains of the Meat Spoilage Bacterium Brochothrix thermosphacta Isolated from Ground Chicken.</title>
        <authorList>
            <person name="Paoli G.C."/>
            <person name="Wijey C."/>
            <person name="Chen C.-Y."/>
            <person name="Nguyen L."/>
            <person name="Yan X."/>
            <person name="Irwin P.L."/>
        </authorList>
    </citation>
    <scope>NUCLEOTIDE SEQUENCE [LARGE SCALE GENOMIC DNA]</scope>
    <source>
        <strain evidence="5 7">BI</strain>
    </source>
</reference>
<dbReference type="Pfam" id="PF00392">
    <property type="entry name" value="GntR"/>
    <property type="match status" value="1"/>
</dbReference>
<dbReference type="KEGG" id="bths:CNY62_04600"/>
<dbReference type="PANTHER" id="PTHR38445">
    <property type="entry name" value="HTH-TYPE TRANSCRIPTIONAL REPRESSOR YTRA"/>
    <property type="match status" value="1"/>
</dbReference>
<evidence type="ECO:0000313" key="7">
    <source>
        <dbReference type="Proteomes" id="UP000243591"/>
    </source>
</evidence>
<dbReference type="SMART" id="SM00345">
    <property type="entry name" value="HTH_GNTR"/>
    <property type="match status" value="1"/>
</dbReference>
<dbReference type="PROSITE" id="PS50949">
    <property type="entry name" value="HTH_GNTR"/>
    <property type="match status" value="1"/>
</dbReference>
<feature type="domain" description="HTH gntR-type" evidence="4">
    <location>
        <begin position="10"/>
        <end position="78"/>
    </location>
</feature>
<dbReference type="EMBL" id="CP023483">
    <property type="protein sequence ID" value="ATF25730.1"/>
    <property type="molecule type" value="Genomic_DNA"/>
</dbReference>
<keyword evidence="3" id="KW-0804">Transcription</keyword>
<reference evidence="6" key="3">
    <citation type="submission" date="2018-04" db="EMBL/GenBank/DDBJ databases">
        <authorList>
            <person name="Go L.Y."/>
            <person name="Mitchell J.A."/>
        </authorList>
    </citation>
    <scope>NUCLEOTIDE SEQUENCE</scope>
    <source>
        <strain evidence="6">BSAS1 3</strain>
    </source>
</reference>
<evidence type="ECO:0000256" key="2">
    <source>
        <dbReference type="ARBA" id="ARBA00023125"/>
    </source>
</evidence>
<keyword evidence="1" id="KW-0805">Transcription regulation</keyword>
<dbReference type="RefSeq" id="WP_029091865.1">
    <property type="nucleotide sequence ID" value="NZ_CBCPHX010000007.1"/>
</dbReference>
<dbReference type="STRING" id="2756.BFR44_07255"/>
<dbReference type="EMBL" id="OUNC01000034">
    <property type="protein sequence ID" value="SPP28995.1"/>
    <property type="molecule type" value="Genomic_DNA"/>
</dbReference>
<evidence type="ECO:0000259" key="4">
    <source>
        <dbReference type="PROSITE" id="PS50949"/>
    </source>
</evidence>
<name>A0A1D2K9I9_BROTH</name>
<sequence>MYQLDYKNNAPLFEQIIKKIKEYVVRGLLVPGDKIPSIREYAGLVGINPNTVSKAYQELERQQVIVTMKGKGAFIAEHSLNTVITIDEVAEKKRLENTLIDFIYSGIQVETMHQWIDDIYTKLKGANDNAN</sequence>
<dbReference type="PANTHER" id="PTHR38445:SF9">
    <property type="entry name" value="HTH-TYPE TRANSCRIPTIONAL REPRESSOR YTRA"/>
    <property type="match status" value="1"/>
</dbReference>
<dbReference type="Gene3D" id="1.10.10.10">
    <property type="entry name" value="Winged helix-like DNA-binding domain superfamily/Winged helix DNA-binding domain"/>
    <property type="match status" value="1"/>
</dbReference>
<proteinExistence type="predicted"/>
<dbReference type="CDD" id="cd07377">
    <property type="entry name" value="WHTH_GntR"/>
    <property type="match status" value="1"/>
</dbReference>
<reference evidence="8" key="2">
    <citation type="submission" date="2018-04" db="EMBL/GenBank/DDBJ databases">
        <authorList>
            <person name="Illikoud N."/>
        </authorList>
    </citation>
    <scope>NUCLEOTIDE SEQUENCE [LARGE SCALE GENOMIC DNA]</scope>
</reference>
<gene>
    <name evidence="6" type="primary">ytrA</name>
    <name evidence="6" type="ORF">BTBSAS_40019</name>
    <name evidence="5" type="ORF">CNY62_04600</name>
</gene>
<evidence type="ECO:0000256" key="3">
    <source>
        <dbReference type="ARBA" id="ARBA00023163"/>
    </source>
</evidence>
<dbReference type="AlphaFoldDB" id="A0A1D2K9I9"/>
<dbReference type="GO" id="GO:0003677">
    <property type="term" value="F:DNA binding"/>
    <property type="evidence" value="ECO:0007669"/>
    <property type="project" value="UniProtKB-KW"/>
</dbReference>
<accession>A0A1D2K9I9</accession>
<keyword evidence="2" id="KW-0238">DNA-binding</keyword>
<dbReference type="Proteomes" id="UP000270190">
    <property type="component" value="Unassembled WGS sequence"/>
</dbReference>
<dbReference type="GeneID" id="66537676"/>
<evidence type="ECO:0000256" key="1">
    <source>
        <dbReference type="ARBA" id="ARBA00023015"/>
    </source>
</evidence>
<dbReference type="Proteomes" id="UP000243591">
    <property type="component" value="Chromosome"/>
</dbReference>
<organism evidence="5 7">
    <name type="scientific">Brochothrix thermosphacta</name>
    <name type="common">Microbacterium thermosphactum</name>
    <dbReference type="NCBI Taxonomy" id="2756"/>
    <lineage>
        <taxon>Bacteria</taxon>
        <taxon>Bacillati</taxon>
        <taxon>Bacillota</taxon>
        <taxon>Bacilli</taxon>
        <taxon>Bacillales</taxon>
        <taxon>Listeriaceae</taxon>
        <taxon>Brochothrix</taxon>
    </lineage>
</organism>
<protein>
    <submittedName>
        <fullName evidence="5">GntR family transcriptional regulator</fullName>
    </submittedName>
    <submittedName>
        <fullName evidence="6">Transcriptional regulator (GntR family)</fullName>
    </submittedName>
</protein>